<keyword evidence="5" id="KW-1185">Reference proteome</keyword>
<reference evidence="4 5" key="1">
    <citation type="submission" date="2020-03" db="EMBL/GenBank/DDBJ databases">
        <title>Bradyrhizobium diversity isolated from nodules of Indigofera sp.</title>
        <authorList>
            <person name="Klepa M."/>
            <person name="Helene L."/>
            <person name="Hungria M."/>
        </authorList>
    </citation>
    <scope>NUCLEOTIDE SEQUENCE [LARGE SCALE GENOMIC DNA]</scope>
    <source>
        <strain evidence="4 5">WSM 1791</strain>
    </source>
</reference>
<dbReference type="Proteomes" id="UP000544122">
    <property type="component" value="Unassembled WGS sequence"/>
</dbReference>
<comment type="caution">
    <text evidence="4">The sequence shown here is derived from an EMBL/GenBank/DDBJ whole genome shotgun (WGS) entry which is preliminary data.</text>
</comment>
<feature type="region of interest" description="Disordered" evidence="1">
    <location>
        <begin position="1"/>
        <end position="25"/>
    </location>
</feature>
<accession>A0A7Y4GY35</accession>
<proteinExistence type="predicted"/>
<evidence type="ECO:0000259" key="3">
    <source>
        <dbReference type="Pfam" id="PF14067"/>
    </source>
</evidence>
<feature type="transmembrane region" description="Helical" evidence="2">
    <location>
        <begin position="51"/>
        <end position="74"/>
    </location>
</feature>
<feature type="domain" description="LssY-like C-terminal" evidence="3">
    <location>
        <begin position="85"/>
        <end position="266"/>
    </location>
</feature>
<evidence type="ECO:0000313" key="4">
    <source>
        <dbReference type="EMBL" id="NOJ44095.1"/>
    </source>
</evidence>
<keyword evidence="2" id="KW-0812">Transmembrane</keyword>
<dbReference type="Pfam" id="PF14067">
    <property type="entry name" value="LssY_C"/>
    <property type="match status" value="1"/>
</dbReference>
<dbReference type="InterPro" id="IPR025902">
    <property type="entry name" value="LssY-like-C_dom"/>
</dbReference>
<protein>
    <recommendedName>
        <fullName evidence="3">LssY-like C-terminal domain-containing protein</fullName>
    </recommendedName>
</protein>
<dbReference type="AlphaFoldDB" id="A0A7Y4GY35"/>
<gene>
    <name evidence="4" type="ORF">HCN58_31895</name>
</gene>
<sequence>MRVSNLILRKREAPSSKDEGPALSSILPPQRKRRELRDVAKVRDHSRLNRVLLLTLLILGSYGLLAYLVLPGFWTHYEHQRGLTSMPMVTRTAQGIPGDPMNVGLIGDQRDVVCAMHAAGWYPADRITLKSSIEIIGSVLLDRPYKDAPVSNLYYLGRREDLAFERPIGSSADRRNHVRYWKVLESGAEKRPVWLGAATEDRGVGVSRYTVAVTHHISPDLDAERALLATDLENAGMVDAKYQVTGVGPTIAGRNGGGDLYYTDGEIWVLRLVEACRKREGPAVTIPSPPATELKDQIWRAIANAMGK</sequence>
<organism evidence="4 5">
    <name type="scientific">Bradyrhizobium australiense</name>
    <dbReference type="NCBI Taxonomy" id="2721161"/>
    <lineage>
        <taxon>Bacteria</taxon>
        <taxon>Pseudomonadati</taxon>
        <taxon>Pseudomonadota</taxon>
        <taxon>Alphaproteobacteria</taxon>
        <taxon>Hyphomicrobiales</taxon>
        <taxon>Nitrobacteraceae</taxon>
        <taxon>Bradyrhizobium</taxon>
    </lineage>
</organism>
<name>A0A7Y4GY35_9BRAD</name>
<keyword evidence="2" id="KW-0472">Membrane</keyword>
<evidence type="ECO:0000256" key="2">
    <source>
        <dbReference type="SAM" id="Phobius"/>
    </source>
</evidence>
<feature type="compositionally biased region" description="Basic and acidic residues" evidence="1">
    <location>
        <begin position="9"/>
        <end position="20"/>
    </location>
</feature>
<dbReference type="EMBL" id="JAAVLX010000013">
    <property type="protein sequence ID" value="NOJ44095.1"/>
    <property type="molecule type" value="Genomic_DNA"/>
</dbReference>
<evidence type="ECO:0000256" key="1">
    <source>
        <dbReference type="SAM" id="MobiDB-lite"/>
    </source>
</evidence>
<evidence type="ECO:0000313" key="5">
    <source>
        <dbReference type="Proteomes" id="UP000544122"/>
    </source>
</evidence>
<keyword evidence="2" id="KW-1133">Transmembrane helix</keyword>